<evidence type="ECO:0000256" key="1">
    <source>
        <dbReference type="SAM" id="MobiDB-lite"/>
    </source>
</evidence>
<organism evidence="2 3">
    <name type="scientific">Ceratodon purpureus</name>
    <name type="common">Fire moss</name>
    <name type="synonym">Dicranum purpureum</name>
    <dbReference type="NCBI Taxonomy" id="3225"/>
    <lineage>
        <taxon>Eukaryota</taxon>
        <taxon>Viridiplantae</taxon>
        <taxon>Streptophyta</taxon>
        <taxon>Embryophyta</taxon>
        <taxon>Bryophyta</taxon>
        <taxon>Bryophytina</taxon>
        <taxon>Bryopsida</taxon>
        <taxon>Dicranidae</taxon>
        <taxon>Pseudoditrichales</taxon>
        <taxon>Ditrichaceae</taxon>
        <taxon>Ceratodon</taxon>
    </lineage>
</organism>
<dbReference type="EMBL" id="CM026427">
    <property type="protein sequence ID" value="KAG0570444.1"/>
    <property type="molecule type" value="Genomic_DNA"/>
</dbReference>
<protein>
    <submittedName>
        <fullName evidence="2">Uncharacterized protein</fullName>
    </submittedName>
</protein>
<name>A0A8T0HIF8_CERPU</name>
<proteinExistence type="predicted"/>
<sequence>MGSAGELTGTHASGRQRESEVEVEVRMTHKCRRCAARAHQQLHCTALHCELCMSLALLSFLPFWLQNRTITIRLESEHHSIVLLLLELKNQSSLLFQSGLIPLRCLGCLASAT</sequence>
<accession>A0A8T0HIF8</accession>
<comment type="caution">
    <text evidence="2">The sequence shown here is derived from an EMBL/GenBank/DDBJ whole genome shotgun (WGS) entry which is preliminary data.</text>
</comment>
<reference evidence="2 3" key="1">
    <citation type="submission" date="2020-06" db="EMBL/GenBank/DDBJ databases">
        <title>WGS assembly of Ceratodon purpureus strain R40.</title>
        <authorList>
            <person name="Carey S.B."/>
            <person name="Jenkins J."/>
            <person name="Shu S."/>
            <person name="Lovell J.T."/>
            <person name="Sreedasyam A."/>
            <person name="Maumus F."/>
            <person name="Tiley G.P."/>
            <person name="Fernandez-Pozo N."/>
            <person name="Barry K."/>
            <person name="Chen C."/>
            <person name="Wang M."/>
            <person name="Lipzen A."/>
            <person name="Daum C."/>
            <person name="Saski C.A."/>
            <person name="Payton A.C."/>
            <person name="Mcbreen J.C."/>
            <person name="Conrad R.E."/>
            <person name="Kollar L.M."/>
            <person name="Olsson S."/>
            <person name="Huttunen S."/>
            <person name="Landis J.B."/>
            <person name="Wickett N.J."/>
            <person name="Johnson M.G."/>
            <person name="Rensing S.A."/>
            <person name="Grimwood J."/>
            <person name="Schmutz J."/>
            <person name="Mcdaniel S.F."/>
        </authorList>
    </citation>
    <scope>NUCLEOTIDE SEQUENCE [LARGE SCALE GENOMIC DNA]</scope>
    <source>
        <strain evidence="2 3">R40</strain>
    </source>
</reference>
<dbReference type="Proteomes" id="UP000822688">
    <property type="component" value="Chromosome 6"/>
</dbReference>
<keyword evidence="3" id="KW-1185">Reference proteome</keyword>
<evidence type="ECO:0000313" key="2">
    <source>
        <dbReference type="EMBL" id="KAG0570444.1"/>
    </source>
</evidence>
<evidence type="ECO:0000313" key="3">
    <source>
        <dbReference type="Proteomes" id="UP000822688"/>
    </source>
</evidence>
<feature type="region of interest" description="Disordered" evidence="1">
    <location>
        <begin position="1"/>
        <end position="21"/>
    </location>
</feature>
<dbReference type="AlphaFoldDB" id="A0A8T0HIF8"/>
<gene>
    <name evidence="2" type="ORF">KC19_6G162400</name>
</gene>